<proteinExistence type="inferred from homology"/>
<keyword evidence="5" id="KW-0119">Carbohydrate metabolism</keyword>
<evidence type="ECO:0000259" key="7">
    <source>
        <dbReference type="Pfam" id="PF05116"/>
    </source>
</evidence>
<organism evidence="9 10">
    <name type="scientific">Allotamlana fucoidanivorans</name>
    <dbReference type="NCBI Taxonomy" id="2583814"/>
    <lineage>
        <taxon>Bacteria</taxon>
        <taxon>Pseudomonadati</taxon>
        <taxon>Bacteroidota</taxon>
        <taxon>Flavobacteriia</taxon>
        <taxon>Flavobacteriales</taxon>
        <taxon>Flavobacteriaceae</taxon>
        <taxon>Allotamlana</taxon>
    </lineage>
</organism>
<evidence type="ECO:0000256" key="1">
    <source>
        <dbReference type="ARBA" id="ARBA00000094"/>
    </source>
</evidence>
<dbReference type="GO" id="GO:0033926">
    <property type="term" value="F:endo-alpha-N-acetylgalactosaminidase activity"/>
    <property type="evidence" value="ECO:0007669"/>
    <property type="project" value="InterPro"/>
</dbReference>
<feature type="domain" description="Glycogen debranching enzyme C-terminal" evidence="8">
    <location>
        <begin position="326"/>
        <end position="428"/>
    </location>
</feature>
<dbReference type="InterPro" id="IPR024746">
    <property type="entry name" value="Glyco_hydro_100"/>
</dbReference>
<dbReference type="InterPro" id="IPR006380">
    <property type="entry name" value="SPP-like_dom"/>
</dbReference>
<dbReference type="Pfam" id="PF12899">
    <property type="entry name" value="Glyco_hydro_100"/>
    <property type="match status" value="1"/>
</dbReference>
<evidence type="ECO:0000256" key="5">
    <source>
        <dbReference type="ARBA" id="ARBA00023277"/>
    </source>
</evidence>
<evidence type="ECO:0000256" key="6">
    <source>
        <dbReference type="ARBA" id="ARBA00023295"/>
    </source>
</evidence>
<dbReference type="SFLD" id="SFLDG01140">
    <property type="entry name" value="C2.B:_Phosphomannomutase_and_P"/>
    <property type="match status" value="1"/>
</dbReference>
<dbReference type="InterPro" id="IPR023214">
    <property type="entry name" value="HAD_sf"/>
</dbReference>
<evidence type="ECO:0000256" key="3">
    <source>
        <dbReference type="ARBA" id="ARBA00012758"/>
    </source>
</evidence>
<dbReference type="InterPro" id="IPR012341">
    <property type="entry name" value="6hp_glycosidase-like_sf"/>
</dbReference>
<dbReference type="Pfam" id="PF05116">
    <property type="entry name" value="S6PP"/>
    <property type="match status" value="1"/>
</dbReference>
<comment type="catalytic activity">
    <reaction evidence="1">
        <text>Hydrolysis of terminal non-reducing beta-D-fructofuranoside residues in beta-D-fructofuranosides.</text>
        <dbReference type="EC" id="3.2.1.26"/>
    </reaction>
</comment>
<evidence type="ECO:0000256" key="2">
    <source>
        <dbReference type="ARBA" id="ARBA00007671"/>
    </source>
</evidence>
<reference evidence="9 10" key="1">
    <citation type="submission" date="2019-05" db="EMBL/GenBank/DDBJ databases">
        <title>Tamlana fucoidanivorans sp. nov., isolated from the surface of algae collected from Fujian province in China.</title>
        <authorList>
            <person name="Li J."/>
        </authorList>
    </citation>
    <scope>NUCLEOTIDE SEQUENCE [LARGE SCALE GENOMIC DNA]</scope>
    <source>
        <strain evidence="9 10">CW2-9</strain>
    </source>
</reference>
<dbReference type="GO" id="GO:0005975">
    <property type="term" value="P:carbohydrate metabolic process"/>
    <property type="evidence" value="ECO:0007669"/>
    <property type="project" value="InterPro"/>
</dbReference>
<keyword evidence="10" id="KW-1185">Reference proteome</keyword>
<dbReference type="GO" id="GO:0016791">
    <property type="term" value="F:phosphatase activity"/>
    <property type="evidence" value="ECO:0007669"/>
    <property type="project" value="UniProtKB-ARBA"/>
</dbReference>
<evidence type="ECO:0000313" key="10">
    <source>
        <dbReference type="Proteomes" id="UP000308713"/>
    </source>
</evidence>
<dbReference type="AlphaFoldDB" id="A0A5C4SKE9"/>
<dbReference type="Pfam" id="PF06202">
    <property type="entry name" value="GDE_C"/>
    <property type="match status" value="1"/>
</dbReference>
<dbReference type="InterPro" id="IPR006379">
    <property type="entry name" value="HAD-SF_hydro_IIB"/>
</dbReference>
<gene>
    <name evidence="9" type="ORF">FGF67_11370</name>
</gene>
<dbReference type="EC" id="3.2.1.26" evidence="3"/>
<accession>A0A5C4SKE9</accession>
<comment type="caution">
    <text evidence="9">The sequence shown here is derived from an EMBL/GenBank/DDBJ whole genome shotgun (WGS) entry which is preliminary data.</text>
</comment>
<dbReference type="InterPro" id="IPR032790">
    <property type="entry name" value="GDE_C"/>
</dbReference>
<feature type="domain" description="Sucrose phosphatase-like" evidence="7">
    <location>
        <begin position="12"/>
        <end position="251"/>
    </location>
</feature>
<name>A0A5C4SKE9_9FLAO</name>
<dbReference type="Gene3D" id="1.50.10.10">
    <property type="match status" value="1"/>
</dbReference>
<comment type="similarity">
    <text evidence="2">Belongs to the glycosyl hydrolase 100 family.</text>
</comment>
<dbReference type="Proteomes" id="UP000308713">
    <property type="component" value="Unassembled WGS sequence"/>
</dbReference>
<evidence type="ECO:0000313" key="9">
    <source>
        <dbReference type="EMBL" id="TNJ43511.1"/>
    </source>
</evidence>
<dbReference type="InterPro" id="IPR008928">
    <property type="entry name" value="6-hairpin_glycosidase_sf"/>
</dbReference>
<dbReference type="GO" id="GO:0004564">
    <property type="term" value="F:beta-fructofuranosidase activity"/>
    <property type="evidence" value="ECO:0007669"/>
    <property type="project" value="UniProtKB-EC"/>
</dbReference>
<dbReference type="Gene3D" id="3.90.1070.10">
    <property type="match status" value="1"/>
</dbReference>
<dbReference type="OrthoDB" id="49490at2"/>
<dbReference type="PANTHER" id="PTHR46521:SF4">
    <property type="entry name" value="SUCROSE-PHOSPHATASE 2-RELATED"/>
    <property type="match status" value="1"/>
</dbReference>
<protein>
    <recommendedName>
        <fullName evidence="3">beta-fructofuranosidase</fullName>
        <ecNumber evidence="3">3.2.1.26</ecNumber>
    </recommendedName>
</protein>
<sequence length="694" mass="79400">MEENPTKKHAIKLLSFDIDNTLINFHNYNSNFRKVWKMYKPQNDVLLTYNTGRLIDDVLNLIETKVLPEPDYIISGVGTHIYNFKTKSVVKEFNDVLDDGWNLAAVEDIISKINHPISEQPTKFQHSYKRSYFFYDATPNLIESVENDFSKANMDVNIVYSGDKFLDVLPKWANKGNALQWLIKQLQIHSNEVIVAGDSGNDSAMFDLKDVKGIVVSNAHEELYQYTKHRQVYHSEKEMGDGIIEGLVYYNVLPEKASVYTAVDHADDFYIQQELSHIATEDEDEKIALIKEGYTKAVEALKKNITPLGFSACSIKDNVAKGTDENYYSVWARDGAITVIGSLPLVHDKEIHDCQRKTLVTLLDHISRNGQIPSNVRIKDNIPDYSGVGGICSIDSGIWVVIAFYEYVNVTKDFEFLRKYIDDIKETMRWLGAHDSNNDALLEIPEAGDWTDLFGRSYNILYDEILWYRANVCFGRMLEMLGIYEQAGEYIRWSQVIKKEILQNFWPSTQQKLFQSVSFAEKQFTLGDTSYLIAQTTPFDFSWRCDTLGNILAFLHGTVDAEKAHQTFHFMLGVGVNDPYPVANVYPVVSPGDPDWRPYYTVNLLNLPNHYHNGGIWPFVGGFWVKFVNKLGFKEMAISELHKLALINKEGITDEWEFTEWAHGTTGKPMGKAYQAWSAAQYISACHDLKIIKK</sequence>
<dbReference type="RefSeq" id="WP_139697841.1">
    <property type="nucleotide sequence ID" value="NZ_CP074074.1"/>
</dbReference>
<dbReference type="SFLD" id="SFLDG01141">
    <property type="entry name" value="C2.B.1:_Sucrose_Phosphatase_Li"/>
    <property type="match status" value="1"/>
</dbReference>
<dbReference type="InterPro" id="IPR051518">
    <property type="entry name" value="Sucrose_Phosphatase"/>
</dbReference>
<dbReference type="SUPFAM" id="SSF56784">
    <property type="entry name" value="HAD-like"/>
    <property type="match status" value="1"/>
</dbReference>
<evidence type="ECO:0000256" key="4">
    <source>
        <dbReference type="ARBA" id="ARBA00022801"/>
    </source>
</evidence>
<dbReference type="SFLD" id="SFLDS00003">
    <property type="entry name" value="Haloacid_Dehalogenase"/>
    <property type="match status" value="1"/>
</dbReference>
<dbReference type="InterPro" id="IPR036412">
    <property type="entry name" value="HAD-like_sf"/>
</dbReference>
<dbReference type="PANTHER" id="PTHR46521">
    <property type="entry name" value="SUCROSE-PHOSPHATASE 2-RELATED"/>
    <property type="match status" value="1"/>
</dbReference>
<dbReference type="EMBL" id="VDCS01000010">
    <property type="protein sequence ID" value="TNJ43511.1"/>
    <property type="molecule type" value="Genomic_DNA"/>
</dbReference>
<dbReference type="SUPFAM" id="SSF48208">
    <property type="entry name" value="Six-hairpin glycosidases"/>
    <property type="match status" value="1"/>
</dbReference>
<dbReference type="NCBIfam" id="TIGR01484">
    <property type="entry name" value="HAD-SF-IIB"/>
    <property type="match status" value="1"/>
</dbReference>
<evidence type="ECO:0000259" key="8">
    <source>
        <dbReference type="Pfam" id="PF06202"/>
    </source>
</evidence>
<keyword evidence="6" id="KW-0326">Glycosidase</keyword>
<dbReference type="Gene3D" id="3.40.50.1000">
    <property type="entry name" value="HAD superfamily/HAD-like"/>
    <property type="match status" value="1"/>
</dbReference>
<keyword evidence="4 9" id="KW-0378">Hydrolase</keyword>